<feature type="domain" description="Putative type VI secretion system Rhs element associated Vgr" evidence="5">
    <location>
        <begin position="597"/>
        <end position="702"/>
    </location>
</feature>
<dbReference type="Gene3D" id="4.10.220.110">
    <property type="match status" value="1"/>
</dbReference>
<dbReference type="Pfam" id="PF05954">
    <property type="entry name" value="Phage_GPD"/>
    <property type="match status" value="1"/>
</dbReference>
<evidence type="ECO:0000313" key="6">
    <source>
        <dbReference type="EMBL" id="PPE69049.1"/>
    </source>
</evidence>
<dbReference type="SUPFAM" id="SSF69255">
    <property type="entry name" value="gp5 N-terminal domain-like"/>
    <property type="match status" value="1"/>
</dbReference>
<proteinExistence type="inferred from homology"/>
<organism evidence="6 7">
    <name type="scientific">Caldimonas thermodepolymerans</name>
    <dbReference type="NCBI Taxonomy" id="215580"/>
    <lineage>
        <taxon>Bacteria</taxon>
        <taxon>Pseudomonadati</taxon>
        <taxon>Pseudomonadota</taxon>
        <taxon>Betaproteobacteria</taxon>
        <taxon>Burkholderiales</taxon>
        <taxon>Sphaerotilaceae</taxon>
        <taxon>Caldimonas</taxon>
    </lineage>
</organism>
<evidence type="ECO:0008006" key="8">
    <source>
        <dbReference type="Google" id="ProtNLM"/>
    </source>
</evidence>
<feature type="region of interest" description="Disordered" evidence="2">
    <location>
        <begin position="429"/>
        <end position="458"/>
    </location>
</feature>
<dbReference type="Gene3D" id="3.55.50.10">
    <property type="entry name" value="Baseplate protein-like domains"/>
    <property type="match status" value="1"/>
</dbReference>
<dbReference type="NCBIfam" id="TIGR03361">
    <property type="entry name" value="VI_Rhs_Vgr"/>
    <property type="match status" value="1"/>
</dbReference>
<dbReference type="InterPro" id="IPR017847">
    <property type="entry name" value="T6SS_RhsGE_Vgr_subset"/>
</dbReference>
<feature type="domain" description="DUF2345" evidence="4">
    <location>
        <begin position="763"/>
        <end position="921"/>
    </location>
</feature>
<comment type="similarity">
    <text evidence="1">Belongs to the VgrG protein family.</text>
</comment>
<dbReference type="Gene3D" id="2.40.50.230">
    <property type="entry name" value="Gp5 N-terminal domain"/>
    <property type="match status" value="1"/>
</dbReference>
<dbReference type="Pfam" id="PF04717">
    <property type="entry name" value="Phage_base_V"/>
    <property type="match status" value="1"/>
</dbReference>
<accession>A0A2S5T2A4</accession>
<comment type="caution">
    <text evidence="6">The sequence shown here is derived from an EMBL/GenBank/DDBJ whole genome shotgun (WGS) entry which is preliminary data.</text>
</comment>
<name>A0A2S5T2A4_9BURK</name>
<dbReference type="InterPro" id="IPR006533">
    <property type="entry name" value="T6SS_Vgr_RhsGE"/>
</dbReference>
<dbReference type="Pfam" id="PF10106">
    <property type="entry name" value="DUF2345"/>
    <property type="match status" value="1"/>
</dbReference>
<dbReference type="SUPFAM" id="SSF69279">
    <property type="entry name" value="Phage tail proteins"/>
    <property type="match status" value="2"/>
</dbReference>
<dbReference type="InterPro" id="IPR028244">
    <property type="entry name" value="T6SS_Rhs_Vgr_dom"/>
</dbReference>
<evidence type="ECO:0000313" key="7">
    <source>
        <dbReference type="Proteomes" id="UP000239406"/>
    </source>
</evidence>
<dbReference type="InterPro" id="IPR006531">
    <property type="entry name" value="Gp5/Vgr_OB"/>
</dbReference>
<evidence type="ECO:0000259" key="4">
    <source>
        <dbReference type="Pfam" id="PF10106"/>
    </source>
</evidence>
<dbReference type="InterPro" id="IPR037026">
    <property type="entry name" value="Vgr_OB-fold_dom_sf"/>
</dbReference>
<evidence type="ECO:0000259" key="3">
    <source>
        <dbReference type="Pfam" id="PF04717"/>
    </source>
</evidence>
<dbReference type="Pfam" id="PF13296">
    <property type="entry name" value="T6SS_Vgr"/>
    <property type="match status" value="1"/>
</dbReference>
<protein>
    <recommendedName>
        <fullName evidence="8">Type VI secretion system tip protein VgrG</fullName>
    </recommendedName>
</protein>
<evidence type="ECO:0000256" key="2">
    <source>
        <dbReference type="SAM" id="MobiDB-lite"/>
    </source>
</evidence>
<feature type="region of interest" description="Disordered" evidence="2">
    <location>
        <begin position="703"/>
        <end position="723"/>
    </location>
</feature>
<dbReference type="OrthoDB" id="1907165at2"/>
<dbReference type="Gene3D" id="2.30.110.50">
    <property type="match status" value="1"/>
</dbReference>
<dbReference type="EMBL" id="PSNY01000016">
    <property type="protein sequence ID" value="PPE69049.1"/>
    <property type="molecule type" value="Genomic_DNA"/>
</dbReference>
<sequence>MRSRVAKKNKTIGEVICMTHGADATLEAMARASGVAFSAETRLYELEGRAADGLLLEAYSGHEALNEVFEYRLTVLSTDAHLDLAALLGQPLRLRIRLADGRSSHRSGLVTQAVALHSDGGLARYELILRPWLAALDLTWRSQTFLEQDALQIAEHLFRSCQPLASWRLADEVASFIAEAGPRPCCNQFRETDLQFLTRLFAEEGLGWYVEEDPEAPAQHRLVCFADSTRLPRDPTDAADGGLRHHRASSQPARDTIQWLACSEHLHPGLVTVLAWDPQHRRSHTASVPIQAQGPHATRLEHYAPGTGLAVHGAVPHRAVQRHAWLQAQAFEAAACRYQGRSTVRSLRAGRRITVHDAPQAAGEPLELLVTAVTSAGINNLPRELIEAVARRLGPCSLSGELPDAVRREAAVHGHANVFQAIDARRPWRPQPVTRPTVSGPQSALVVGPDGETEGEGIHTDRYGRIRVRFHWQEAGHPGASAHSLWVRVAQPWAGAGMGSQFLPRIGQEVLVDFEERDIDRPIVLGALYNGRGEAGVPPTPGGATATAHTEVLHHSTDHRPSAQGNLCDGGHAPAWHGAAAQAQHNAAALGGIKSCELEGTGANELRFDDSNAQLALRAATTQHASWLQLGHLLHYADNHRGSLRGLGLELRTDAYGAIRGGRGLMLSSYPAQPATPAGDATPAVALARQMVGQAAQFSHAARTHGSVPLAGHEGSDEPGSSRLRDQAAPLEALQQALRGTVDAQDFARACDDADRRHTRAADDKVPHVTDPLVAICARAGLALTAGQDVLLAAGEVLHTAAGRDVHQAVGGQARLHTGQAIGVLAGAVGPGEGAAGTGLTMVAAQGPVECQAQDGPMQLAAHGLVDVRSRHAHIDWAAATRVVLATAGGACITIDAQGITCQCPGKFTVRAARKRFAGPSTVAAELNAWPGPLPLDEEFKLVWPFDETPVVGRRFEITRQDGTTVRGVTDAHGRSGLQRSLLPEGVGLRMLDEV</sequence>
<dbReference type="AlphaFoldDB" id="A0A2S5T2A4"/>
<dbReference type="NCBIfam" id="TIGR01646">
    <property type="entry name" value="vgr_GE"/>
    <property type="match status" value="1"/>
</dbReference>
<gene>
    <name evidence="6" type="ORF">C1702_14390</name>
</gene>
<reference evidence="6 7" key="1">
    <citation type="submission" date="2018-02" db="EMBL/GenBank/DDBJ databases">
        <title>Reclassifiation of [Polyangium] brachysporum DSM 7029 as Guopingzhaonella breviflexa gen. nov., sp. nov., a member of the family Comamonadaceae.</title>
        <authorList>
            <person name="Tang B."/>
        </authorList>
    </citation>
    <scope>NUCLEOTIDE SEQUENCE [LARGE SCALE GENOMIC DNA]</scope>
    <source>
        <strain evidence="6 7">DSM 15344</strain>
    </source>
</reference>
<feature type="domain" description="Gp5/Type VI secretion system Vgr protein OB-fold" evidence="3">
    <location>
        <begin position="460"/>
        <end position="529"/>
    </location>
</feature>
<evidence type="ECO:0000259" key="5">
    <source>
        <dbReference type="Pfam" id="PF13296"/>
    </source>
</evidence>
<dbReference type="InterPro" id="IPR018769">
    <property type="entry name" value="VgrG2_DUF2345"/>
</dbReference>
<evidence type="ECO:0000256" key="1">
    <source>
        <dbReference type="ARBA" id="ARBA00005558"/>
    </source>
</evidence>
<keyword evidence="7" id="KW-1185">Reference proteome</keyword>
<dbReference type="Proteomes" id="UP000239406">
    <property type="component" value="Unassembled WGS sequence"/>
</dbReference>